<dbReference type="RefSeq" id="WP_275418118.1">
    <property type="nucleotide sequence ID" value="NZ_CP106878.1"/>
</dbReference>
<evidence type="ECO:0008006" key="3">
    <source>
        <dbReference type="Google" id="ProtNLM"/>
    </source>
</evidence>
<proteinExistence type="predicted"/>
<dbReference type="Proteomes" id="UP001164718">
    <property type="component" value="Chromosome"/>
</dbReference>
<gene>
    <name evidence="1" type="ORF">OE104_03095</name>
</gene>
<accession>A0A9E8RV59</accession>
<organism evidence="1 2">
    <name type="scientific">Fervidibacillus albus</name>
    <dbReference type="NCBI Taxonomy" id="2980026"/>
    <lineage>
        <taxon>Bacteria</taxon>
        <taxon>Bacillati</taxon>
        <taxon>Bacillota</taxon>
        <taxon>Bacilli</taxon>
        <taxon>Bacillales</taxon>
        <taxon>Bacillaceae</taxon>
        <taxon>Fervidibacillus</taxon>
    </lineage>
</organism>
<dbReference type="EMBL" id="CP106878">
    <property type="protein sequence ID" value="WAA10335.1"/>
    <property type="molecule type" value="Genomic_DNA"/>
</dbReference>
<keyword evidence="2" id="KW-1185">Reference proteome</keyword>
<protein>
    <recommendedName>
        <fullName evidence="3">Phage tail tape measure protein</fullName>
    </recommendedName>
</protein>
<name>A0A9E8RV59_9BACI</name>
<dbReference type="AlphaFoldDB" id="A0A9E8RV59"/>
<dbReference type="KEGG" id="faf:OE104_03095"/>
<evidence type="ECO:0000313" key="2">
    <source>
        <dbReference type="Proteomes" id="UP001164718"/>
    </source>
</evidence>
<reference evidence="1" key="1">
    <citation type="submission" date="2022-09" db="EMBL/GenBank/DDBJ databases">
        <title>Complete Genomes of Fervidibacillus albus and Fervidibacillus halotolerans isolated from tidal flat sediments.</title>
        <authorList>
            <person name="Kwon K.K."/>
            <person name="Yang S.-H."/>
            <person name="Park M.J."/>
            <person name="Oh H.-M."/>
        </authorList>
    </citation>
    <scope>NUCLEOTIDE SEQUENCE</scope>
    <source>
        <strain evidence="1">MEBiC13591</strain>
    </source>
</reference>
<dbReference type="InterPro" id="IPR016024">
    <property type="entry name" value="ARM-type_fold"/>
</dbReference>
<dbReference type="SUPFAM" id="SSF48371">
    <property type="entry name" value="ARM repeat"/>
    <property type="match status" value="1"/>
</dbReference>
<sequence length="651" mass="71829">MEIFRLFGSIFIDNSDADKKIGNTEKKAESLAKKFGDGIKTVAKWGAAIGGASIAAGGAMMGVATKAASATDRIDKMSQKLGMSRQAFQQWDFILSQNGVNIESLSSGMKTLTNQVDDLARGGSIATEAFGALGLSYNDLKGLSREQIFEKTIVALQGIEDEAKRAAIANDLLGRTGQELAPLLNAGAESVEELKQKAHELGLVLDDDAIDAGVKFTDTMDQLKRSFENVISQVGVGVMPIIQKFADWIIANMPIIQAIIQNVFKAFEFIVNSVVSIIQMLLLWFNALFEGNKQTFEGMSEKIKEVFTFIYDYWISVWEGIKAFWEENGQAILQNASIVFLLILETVETAFNAVKEIIVQVVNFVSPWIQEKLEQIKQFWAENGEQIMQAVQNAFQFIQSVIEFVMPFILAIITQVWNNIQGVIDGSLNVIMGIIKVFSGLFTGDFSKLWEGIKQIFSGALEFIWNFIQLSLIGRVMGVVRKFGSLFKSAMSQPFTWIRNFINKILSSITSRAKSFASGFVGAFKFIPNGMKSILNGIVSAFNKLIRGLNRFKVNIPKWVPGLGGKSFGISIPTIPALAEGGNIVRCGRVLVGEAGPEILDLPKGAKVTPLNHPSLQEKRAQPLIIQLMATNNRELARWLIDDINELLARR</sequence>
<evidence type="ECO:0000313" key="1">
    <source>
        <dbReference type="EMBL" id="WAA10335.1"/>
    </source>
</evidence>